<evidence type="ECO:0000313" key="1">
    <source>
        <dbReference type="EMBL" id="KAK3087878.1"/>
    </source>
</evidence>
<proteinExistence type="predicted"/>
<dbReference type="EMBL" id="VSWD01000011">
    <property type="protein sequence ID" value="KAK3087878.1"/>
    <property type="molecule type" value="Genomic_DNA"/>
</dbReference>
<dbReference type="Proteomes" id="UP001186944">
    <property type="component" value="Unassembled WGS sequence"/>
</dbReference>
<gene>
    <name evidence="1" type="ORF">FSP39_011869</name>
</gene>
<keyword evidence="2" id="KW-1185">Reference proteome</keyword>
<dbReference type="AlphaFoldDB" id="A0AA88XUD6"/>
<comment type="caution">
    <text evidence="1">The sequence shown here is derived from an EMBL/GenBank/DDBJ whole genome shotgun (WGS) entry which is preliminary data.</text>
</comment>
<evidence type="ECO:0000313" key="2">
    <source>
        <dbReference type="Proteomes" id="UP001186944"/>
    </source>
</evidence>
<protein>
    <submittedName>
        <fullName evidence="1">Uncharacterized protein</fullName>
    </submittedName>
</protein>
<reference evidence="1" key="1">
    <citation type="submission" date="2019-08" db="EMBL/GenBank/DDBJ databases">
        <title>The improved chromosome-level genome for the pearl oyster Pinctada fucata martensii using PacBio sequencing and Hi-C.</title>
        <authorList>
            <person name="Zheng Z."/>
        </authorList>
    </citation>
    <scope>NUCLEOTIDE SEQUENCE</scope>
    <source>
        <strain evidence="1">ZZ-2019</strain>
        <tissue evidence="1">Adductor muscle</tissue>
    </source>
</reference>
<organism evidence="1 2">
    <name type="scientific">Pinctada imbricata</name>
    <name type="common">Atlantic pearl-oyster</name>
    <name type="synonym">Pinctada martensii</name>
    <dbReference type="NCBI Taxonomy" id="66713"/>
    <lineage>
        <taxon>Eukaryota</taxon>
        <taxon>Metazoa</taxon>
        <taxon>Spiralia</taxon>
        <taxon>Lophotrochozoa</taxon>
        <taxon>Mollusca</taxon>
        <taxon>Bivalvia</taxon>
        <taxon>Autobranchia</taxon>
        <taxon>Pteriomorphia</taxon>
        <taxon>Pterioida</taxon>
        <taxon>Pterioidea</taxon>
        <taxon>Pteriidae</taxon>
        <taxon>Pinctada</taxon>
    </lineage>
</organism>
<name>A0AA88XUD6_PINIB</name>
<accession>A0AA88XUD6</accession>
<sequence>MVRVGRVGNLCMVRVYWCHGTRLWMVRIYAWYEFMVRVLVPWYEYWYWYELVMVRVYVWYELVEFMVRVGHGTKWLWYELVVRYGTKWQVRVGYVANKMDLIEDTDELENHFLETEEYIITYEEKSDVLLSIKKASCDKEIEDSEL</sequence>